<sequence length="328" mass="35846">MSSVVSVSSSLLPDLPLLQTSCSSFSSSWKELSMARQLHPVVNKNRKSSSVVKFSSIPRAAAAASSTSAAKNQAAVGAAADAAAAAKKNNKNKEQTVDTLVQQIHTVEEFDAAMRAAGSKLVVVEYAASHSEKSKKIYPAMVDLSIACQDVVFLLILGDETDDTKELCDRAGIEKVPHFVFYRNNEVVHEEQGIDEEQLQGDVLYYGDPDAPILQLHGRADFEALLQEHKADDKLLVIDVGLKNCGPCVKVYPTFIKLSKKMAGNAIFARMHGDENDDCKQLMREMNVVEVPTFLFVRDGKLCGRYVGSGRGELIGEILRHQGVRVTY</sequence>
<dbReference type="Gene3D" id="3.40.30.10">
    <property type="entry name" value="Glutaredoxin"/>
    <property type="match status" value="2"/>
</dbReference>
<feature type="domain" description="Thioredoxin" evidence="1">
    <location>
        <begin position="74"/>
        <end position="231"/>
    </location>
</feature>
<proteinExistence type="predicted"/>
<dbReference type="InterPro" id="IPR013766">
    <property type="entry name" value="Thioredoxin_domain"/>
</dbReference>
<dbReference type="Pfam" id="PF00085">
    <property type="entry name" value="Thioredoxin"/>
    <property type="match status" value="2"/>
</dbReference>
<evidence type="ECO:0000313" key="3">
    <source>
        <dbReference type="Proteomes" id="UP001497444"/>
    </source>
</evidence>
<dbReference type="InterPro" id="IPR044192">
    <property type="entry name" value="CDSP32"/>
</dbReference>
<organism evidence="2 3">
    <name type="scientific">Sphagnum jensenii</name>
    <dbReference type="NCBI Taxonomy" id="128206"/>
    <lineage>
        <taxon>Eukaryota</taxon>
        <taxon>Viridiplantae</taxon>
        <taxon>Streptophyta</taxon>
        <taxon>Embryophyta</taxon>
        <taxon>Bryophyta</taxon>
        <taxon>Sphagnophytina</taxon>
        <taxon>Sphagnopsida</taxon>
        <taxon>Sphagnales</taxon>
        <taxon>Sphagnaceae</taxon>
        <taxon>Sphagnum</taxon>
    </lineage>
</organism>
<dbReference type="SUPFAM" id="SSF52833">
    <property type="entry name" value="Thioredoxin-like"/>
    <property type="match status" value="2"/>
</dbReference>
<reference evidence="2" key="1">
    <citation type="submission" date="2024-02" db="EMBL/GenBank/DDBJ databases">
        <authorList>
            <consortium name="ELIXIR-Norway"/>
            <consortium name="Elixir Norway"/>
        </authorList>
    </citation>
    <scope>NUCLEOTIDE SEQUENCE</scope>
</reference>
<dbReference type="PROSITE" id="PS51352">
    <property type="entry name" value="THIOREDOXIN_2"/>
    <property type="match status" value="1"/>
</dbReference>
<protein>
    <recommendedName>
        <fullName evidence="1">Thioredoxin domain-containing protein</fullName>
    </recommendedName>
</protein>
<name>A0ABP0VVV2_9BRYO</name>
<dbReference type="InterPro" id="IPR036249">
    <property type="entry name" value="Thioredoxin-like_sf"/>
</dbReference>
<accession>A0ABP0VVV2</accession>
<dbReference type="PANTHER" id="PTHR47578">
    <property type="entry name" value="THIOREDOXIN-LIKE PROTEIN CDSP32, CHLOROPLASTIC"/>
    <property type="match status" value="1"/>
</dbReference>
<gene>
    <name evidence="2" type="ORF">CSSPJE1EN1_LOCUS2668</name>
</gene>
<dbReference type="PANTHER" id="PTHR47578:SF1">
    <property type="entry name" value="THIOREDOXIN-LIKE PROTEIN CDSP32, CHLOROPLASTIC"/>
    <property type="match status" value="1"/>
</dbReference>
<evidence type="ECO:0000313" key="2">
    <source>
        <dbReference type="EMBL" id="CAK9257190.1"/>
    </source>
</evidence>
<dbReference type="Proteomes" id="UP001497444">
    <property type="component" value="Chromosome 10"/>
</dbReference>
<keyword evidence="3" id="KW-1185">Reference proteome</keyword>
<dbReference type="EMBL" id="OZ020105">
    <property type="protein sequence ID" value="CAK9257190.1"/>
    <property type="molecule type" value="Genomic_DNA"/>
</dbReference>
<evidence type="ECO:0000259" key="1">
    <source>
        <dbReference type="PROSITE" id="PS51352"/>
    </source>
</evidence>